<protein>
    <submittedName>
        <fullName evidence="1">DUF1534 domain-containing protein</fullName>
    </submittedName>
</protein>
<dbReference type="AlphaFoldDB" id="A0AAE6ZUT6"/>
<reference evidence="1 2" key="1">
    <citation type="submission" date="2020-04" db="EMBL/GenBank/DDBJ databases">
        <authorList>
            <person name="Yao Y."/>
            <person name="He Z."/>
        </authorList>
    </citation>
    <scope>NUCLEOTIDE SEQUENCE [LARGE SCALE GENOMIC DNA]</scope>
    <source>
        <strain evidence="1 2">CY-1</strain>
    </source>
</reference>
<sequence length="56" mass="5999">MLIVPTLLRGNASRDAPRHLAPDSSLASIAERGASPAAFARGAWERSVRRDRNAAD</sequence>
<dbReference type="KEGG" id="pum:HGP31_08820"/>
<gene>
    <name evidence="1" type="ORF">HGP31_08820</name>
</gene>
<dbReference type="AntiFam" id="ANF00261">
    <property type="entry name" value="Protein of unknown function (DUF1534)"/>
</dbReference>
<name>A0AAE6ZUT6_9PSED</name>
<dbReference type="Proteomes" id="UP000501367">
    <property type="component" value="Chromosome"/>
</dbReference>
<evidence type="ECO:0000313" key="2">
    <source>
        <dbReference type="Proteomes" id="UP000501367"/>
    </source>
</evidence>
<proteinExistence type="predicted"/>
<organism evidence="1 2">
    <name type="scientific">Pseudomonas umsongensis</name>
    <dbReference type="NCBI Taxonomy" id="198618"/>
    <lineage>
        <taxon>Bacteria</taxon>
        <taxon>Pseudomonadati</taxon>
        <taxon>Pseudomonadota</taxon>
        <taxon>Gammaproteobacteria</taxon>
        <taxon>Pseudomonadales</taxon>
        <taxon>Pseudomonadaceae</taxon>
        <taxon>Pseudomonas</taxon>
    </lineage>
</organism>
<evidence type="ECO:0000313" key="1">
    <source>
        <dbReference type="EMBL" id="QJC78411.1"/>
    </source>
</evidence>
<dbReference type="EMBL" id="CP051487">
    <property type="protein sequence ID" value="QJC78411.1"/>
    <property type="molecule type" value="Genomic_DNA"/>
</dbReference>
<accession>A0AAE6ZUT6</accession>